<dbReference type="PANTHER" id="PTHR43798">
    <property type="entry name" value="MONOACYLGLYCEROL LIPASE"/>
    <property type="match status" value="1"/>
</dbReference>
<dbReference type="EMBL" id="JAVMBO010000017">
    <property type="protein sequence ID" value="MDS1310853.1"/>
    <property type="molecule type" value="Genomic_DNA"/>
</dbReference>
<dbReference type="InterPro" id="IPR050266">
    <property type="entry name" value="AB_hydrolase_sf"/>
</dbReference>
<evidence type="ECO:0000259" key="1">
    <source>
        <dbReference type="Pfam" id="PF12697"/>
    </source>
</evidence>
<keyword evidence="3" id="KW-1185">Reference proteome</keyword>
<dbReference type="Proteomes" id="UP001267407">
    <property type="component" value="Unassembled WGS sequence"/>
</dbReference>
<name>A0ABU2HIF9_9GAMM</name>
<dbReference type="Gene3D" id="3.40.50.1820">
    <property type="entry name" value="alpha/beta hydrolase"/>
    <property type="match status" value="1"/>
</dbReference>
<dbReference type="PANTHER" id="PTHR43798:SF33">
    <property type="entry name" value="HYDROLASE, PUTATIVE (AFU_ORTHOLOGUE AFUA_2G14860)-RELATED"/>
    <property type="match status" value="1"/>
</dbReference>
<protein>
    <submittedName>
        <fullName evidence="2">Alpha/beta hydrolase</fullName>
    </submittedName>
</protein>
<accession>A0ABU2HIF9</accession>
<dbReference type="PRINTS" id="PR00412">
    <property type="entry name" value="EPOXHYDRLASE"/>
</dbReference>
<comment type="caution">
    <text evidence="2">The sequence shown here is derived from an EMBL/GenBank/DDBJ whole genome shotgun (WGS) entry which is preliminary data.</text>
</comment>
<keyword evidence="2" id="KW-0378">Hydrolase</keyword>
<dbReference type="GO" id="GO:0016787">
    <property type="term" value="F:hydrolase activity"/>
    <property type="evidence" value="ECO:0007669"/>
    <property type="project" value="UniProtKB-KW"/>
</dbReference>
<proteinExistence type="predicted"/>
<evidence type="ECO:0000313" key="3">
    <source>
        <dbReference type="Proteomes" id="UP001267407"/>
    </source>
</evidence>
<dbReference type="RefSeq" id="WP_310966431.1">
    <property type="nucleotide sequence ID" value="NZ_JAVMBO010000017.1"/>
</dbReference>
<dbReference type="Pfam" id="PF12697">
    <property type="entry name" value="Abhydrolase_6"/>
    <property type="match status" value="1"/>
</dbReference>
<dbReference type="InterPro" id="IPR000639">
    <property type="entry name" value="Epox_hydrolase-like"/>
</dbReference>
<dbReference type="InterPro" id="IPR000073">
    <property type="entry name" value="AB_hydrolase_1"/>
</dbReference>
<organism evidence="2 3">
    <name type="scientific">Marinobacter xiaoshiensis</name>
    <dbReference type="NCBI Taxonomy" id="3073652"/>
    <lineage>
        <taxon>Bacteria</taxon>
        <taxon>Pseudomonadati</taxon>
        <taxon>Pseudomonadota</taxon>
        <taxon>Gammaproteobacteria</taxon>
        <taxon>Pseudomonadales</taxon>
        <taxon>Marinobacteraceae</taxon>
        <taxon>Marinobacter</taxon>
    </lineage>
</organism>
<sequence length="304" mass="34678">MDQQTSGAWKGRPVDSEVAAQEAWQQSGKWFTYEGHAIFSRMAGQGEPLLLIHGFPTASWDWHRLWPMLVQGNHLLAPDMLGFGFSDKPRHYAYSIEDQSDLIQGMLEGLGLTSVHLLAHDYGCSVAQELLAREQEGTLPFEIASVCFLNGALFPEVHSPLLIQNLLRSPLGGLISRALTRRSFERSFMKLFGSKSHPDQQDLDDFWHLITYNNGRGILHQLIHFMEERRCHRHRWVSALQNARQPMRLISGVADPVSGAATAQRYQEMISDADVVQLKNVGHYPHFESPWEVFGAYREFRKRQ</sequence>
<evidence type="ECO:0000313" key="2">
    <source>
        <dbReference type="EMBL" id="MDS1310853.1"/>
    </source>
</evidence>
<dbReference type="InterPro" id="IPR029058">
    <property type="entry name" value="AB_hydrolase_fold"/>
</dbReference>
<dbReference type="SUPFAM" id="SSF53474">
    <property type="entry name" value="alpha/beta-Hydrolases"/>
    <property type="match status" value="1"/>
</dbReference>
<feature type="domain" description="AB hydrolase-1" evidence="1">
    <location>
        <begin position="49"/>
        <end position="294"/>
    </location>
</feature>
<gene>
    <name evidence="2" type="ORF">RKA07_12205</name>
</gene>
<reference evidence="2" key="1">
    <citation type="submission" date="2023-09" db="EMBL/GenBank/DDBJ databases">
        <title>Marinobacter sediminicola sp. nov. and Marinobacter maritimum sp. nov., isolated from marine sediment.</title>
        <authorList>
            <person name="An J."/>
        </authorList>
    </citation>
    <scope>NUCLEOTIDE SEQUENCE</scope>
    <source>
        <strain evidence="2">F60267</strain>
    </source>
</reference>